<evidence type="ECO:0000256" key="1">
    <source>
        <dbReference type="ARBA" id="ARBA00023015"/>
    </source>
</evidence>
<dbReference type="RefSeq" id="WP_067184423.1">
    <property type="nucleotide sequence ID" value="NZ_CP012199.1"/>
</dbReference>
<reference evidence="6 7" key="1">
    <citation type="journal article" date="2016" name="BMC Genomics">
        <title>Genomic analysis of the nitrate-respiring Sphingopyxis granuli (formerly Sphingomonas macrogoltabida) strain TFA.</title>
        <authorList>
            <person name="Garcia-Romero I."/>
            <person name="Perez-Pulido A.J."/>
            <person name="Gonzalez-Flores Y.E."/>
            <person name="Reyes-Ramirez F."/>
            <person name="Santero E."/>
            <person name="Floriano B."/>
        </authorList>
    </citation>
    <scope>NUCLEOTIDE SEQUENCE [LARGE SCALE GENOMIC DNA]</scope>
    <source>
        <strain evidence="6 7">TFA</strain>
    </source>
</reference>
<evidence type="ECO:0000256" key="3">
    <source>
        <dbReference type="ARBA" id="ARBA00023163"/>
    </source>
</evidence>
<sequence length="422" mass="46930">MSDHGILHLEPPRERTLSKFDRRKAEILNAAAAVINRLGLKDATLAVVAAEIGLNLKSLRYYFKRKDDLAGAAFLHSIAVHQQLVEDVLPIDSFEERIAAFVEGYFSLQAEIRSGRRPETVHFGDLRALADPQRQAVGKAYVEFFRTTCRLFRPGDAPWTADQRAANAHFLISQLLWSVVWIGGYMPSDFSRVAGHLGNILLNGIAEKPADLLASHRDMPTPFEDSERLTQESFLRAATELINDIGYRGAAVDRISESLHVTKGAFYHYNDTRDGLVVACFERTFDIIRQAQDIAMAGEMDGLSHVAAATVSLVSRQMDPSGILLRTSALTAVGLDLREEMARRLSLSTLRFADMLNDGLIDRSVRVCDMRIAAEMVTATINSAQELQRWVPAATRENAADLFVRPLLYGFRGSADEEADRL</sequence>
<dbReference type="Gene3D" id="1.10.10.60">
    <property type="entry name" value="Homeodomain-like"/>
    <property type="match status" value="2"/>
</dbReference>
<evidence type="ECO:0000256" key="2">
    <source>
        <dbReference type="ARBA" id="ARBA00023125"/>
    </source>
</evidence>
<feature type="DNA-binding region" description="H-T-H motif" evidence="4">
    <location>
        <begin position="251"/>
        <end position="270"/>
    </location>
</feature>
<dbReference type="PANTHER" id="PTHR47506">
    <property type="entry name" value="TRANSCRIPTIONAL REGULATORY PROTEIN"/>
    <property type="match status" value="1"/>
</dbReference>
<keyword evidence="3" id="KW-0804">Transcription</keyword>
<feature type="domain" description="HTH tetR-type" evidence="5">
    <location>
        <begin position="228"/>
        <end position="288"/>
    </location>
</feature>
<gene>
    <name evidence="6" type="ORF">SGRAN_2674</name>
</gene>
<evidence type="ECO:0000313" key="7">
    <source>
        <dbReference type="Proteomes" id="UP000058599"/>
    </source>
</evidence>
<name>A0AA86L3D8_9SPHN</name>
<protein>
    <submittedName>
        <fullName evidence="6">Transcriptional regulator, TetR family</fullName>
    </submittedName>
</protein>
<organism evidence="6 7">
    <name type="scientific">Sphingopyxis granuli</name>
    <dbReference type="NCBI Taxonomy" id="267128"/>
    <lineage>
        <taxon>Bacteria</taxon>
        <taxon>Pseudomonadati</taxon>
        <taxon>Pseudomonadota</taxon>
        <taxon>Alphaproteobacteria</taxon>
        <taxon>Sphingomonadales</taxon>
        <taxon>Sphingomonadaceae</taxon>
        <taxon>Sphingopyxis</taxon>
    </lineage>
</organism>
<evidence type="ECO:0000256" key="4">
    <source>
        <dbReference type="PROSITE-ProRule" id="PRU00335"/>
    </source>
</evidence>
<dbReference type="Pfam" id="PF00440">
    <property type="entry name" value="TetR_N"/>
    <property type="match status" value="1"/>
</dbReference>
<feature type="domain" description="HTH tetR-type" evidence="5">
    <location>
        <begin position="21"/>
        <end position="81"/>
    </location>
</feature>
<dbReference type="Gene3D" id="1.10.357.10">
    <property type="entry name" value="Tetracycline Repressor, domain 2"/>
    <property type="match status" value="2"/>
</dbReference>
<keyword evidence="7" id="KW-1185">Reference proteome</keyword>
<keyword evidence="1" id="KW-0805">Transcription regulation</keyword>
<dbReference type="SUPFAM" id="SSF46689">
    <property type="entry name" value="Homeodomain-like"/>
    <property type="match status" value="2"/>
</dbReference>
<proteinExistence type="predicted"/>
<feature type="DNA-binding region" description="H-T-H motif" evidence="4">
    <location>
        <begin position="44"/>
        <end position="63"/>
    </location>
</feature>
<dbReference type="AlphaFoldDB" id="A0AA86L3D8"/>
<accession>A0AA86L3D8</accession>
<keyword evidence="2 4" id="KW-0238">DNA-binding</keyword>
<dbReference type="PROSITE" id="PS50977">
    <property type="entry name" value="HTH_TETR_2"/>
    <property type="match status" value="2"/>
</dbReference>
<evidence type="ECO:0000259" key="5">
    <source>
        <dbReference type="PROSITE" id="PS50977"/>
    </source>
</evidence>
<dbReference type="PANTHER" id="PTHR47506:SF1">
    <property type="entry name" value="HTH-TYPE TRANSCRIPTIONAL REGULATOR YJDC"/>
    <property type="match status" value="1"/>
</dbReference>
<dbReference type="EMBL" id="CP012199">
    <property type="protein sequence ID" value="AMG75024.1"/>
    <property type="molecule type" value="Genomic_DNA"/>
</dbReference>
<evidence type="ECO:0000313" key="6">
    <source>
        <dbReference type="EMBL" id="AMG75024.1"/>
    </source>
</evidence>
<dbReference type="KEGG" id="sgi:SGRAN_2674"/>
<dbReference type="InterPro" id="IPR009057">
    <property type="entry name" value="Homeodomain-like_sf"/>
</dbReference>
<dbReference type="GO" id="GO:0003677">
    <property type="term" value="F:DNA binding"/>
    <property type="evidence" value="ECO:0007669"/>
    <property type="project" value="UniProtKB-UniRule"/>
</dbReference>
<dbReference type="Proteomes" id="UP000058599">
    <property type="component" value="Chromosome"/>
</dbReference>
<dbReference type="InterPro" id="IPR001647">
    <property type="entry name" value="HTH_TetR"/>
</dbReference>